<keyword evidence="5 7" id="KW-0378">Hydrolase</keyword>
<evidence type="ECO:0000259" key="9">
    <source>
        <dbReference type="PROSITE" id="PS51767"/>
    </source>
</evidence>
<keyword evidence="11" id="KW-1185">Reference proteome</keyword>
<keyword evidence="4 7" id="KW-0064">Aspartyl protease</keyword>
<keyword evidence="6" id="KW-0865">Zymogen</keyword>
<evidence type="ECO:0000256" key="7">
    <source>
        <dbReference type="RuleBase" id="RU000454"/>
    </source>
</evidence>
<feature type="domain" description="Peptidase A1" evidence="9">
    <location>
        <begin position="22"/>
        <end position="384"/>
    </location>
</feature>
<reference evidence="10 11" key="1">
    <citation type="journal article" date="2023" name="BMC Biol.">
        <title>The compact genome of the sponge Oopsacas minuta (Hexactinellida) is lacking key metazoan core genes.</title>
        <authorList>
            <person name="Santini S."/>
            <person name="Schenkelaars Q."/>
            <person name="Jourda C."/>
            <person name="Duchesne M."/>
            <person name="Belahbib H."/>
            <person name="Rocher C."/>
            <person name="Selva M."/>
            <person name="Riesgo A."/>
            <person name="Vervoort M."/>
            <person name="Leys S.P."/>
            <person name="Kodjabachian L."/>
            <person name="Le Bivic A."/>
            <person name="Borchiellini C."/>
            <person name="Claverie J.M."/>
            <person name="Renard E."/>
        </authorList>
    </citation>
    <scope>NUCLEOTIDE SEQUENCE [LARGE SCALE GENOMIC DNA]</scope>
    <source>
        <strain evidence="10">SPO-2</strain>
    </source>
</reference>
<comment type="caution">
    <text evidence="10">The sequence shown here is derived from an EMBL/GenBank/DDBJ whole genome shotgun (WGS) entry which is preliminary data.</text>
</comment>
<gene>
    <name evidence="10" type="ORF">LOD99_13622</name>
</gene>
<protein>
    <submittedName>
        <fullName evidence="10">Aspartate protease</fullName>
    </submittedName>
</protein>
<dbReference type="GO" id="GO:0004190">
    <property type="term" value="F:aspartic-type endopeptidase activity"/>
    <property type="evidence" value="ECO:0007669"/>
    <property type="project" value="UniProtKB-KW"/>
</dbReference>
<accession>A0AAV7KIN3</accession>
<dbReference type="GO" id="GO:0050435">
    <property type="term" value="P:amyloid-beta metabolic process"/>
    <property type="evidence" value="ECO:0007669"/>
    <property type="project" value="TreeGrafter"/>
</dbReference>
<comment type="similarity">
    <text evidence="1 7">Belongs to the peptidase A1 family.</text>
</comment>
<dbReference type="InterPro" id="IPR021109">
    <property type="entry name" value="Peptidase_aspartic_dom_sf"/>
</dbReference>
<dbReference type="InterPro" id="IPR001461">
    <property type="entry name" value="Aspartic_peptidase_A1"/>
</dbReference>
<keyword evidence="8" id="KW-0812">Transmembrane</keyword>
<organism evidence="10 11">
    <name type="scientific">Oopsacas minuta</name>
    <dbReference type="NCBI Taxonomy" id="111878"/>
    <lineage>
        <taxon>Eukaryota</taxon>
        <taxon>Metazoa</taxon>
        <taxon>Porifera</taxon>
        <taxon>Hexactinellida</taxon>
        <taxon>Hexasterophora</taxon>
        <taxon>Lyssacinosida</taxon>
        <taxon>Leucopsacidae</taxon>
        <taxon>Oopsacas</taxon>
    </lineage>
</organism>
<dbReference type="Proteomes" id="UP001165289">
    <property type="component" value="Unassembled WGS sequence"/>
</dbReference>
<dbReference type="GO" id="GO:0005768">
    <property type="term" value="C:endosome"/>
    <property type="evidence" value="ECO:0007669"/>
    <property type="project" value="TreeGrafter"/>
</dbReference>
<dbReference type="PROSITE" id="PS00141">
    <property type="entry name" value="ASP_PROTEASE"/>
    <property type="match status" value="1"/>
</dbReference>
<dbReference type="AlphaFoldDB" id="A0AAV7KIN3"/>
<dbReference type="InterPro" id="IPR001969">
    <property type="entry name" value="Aspartic_peptidase_AS"/>
</dbReference>
<dbReference type="PANTHER" id="PTHR47965:SF12">
    <property type="entry name" value="ASPARTIC PROTEINASE 3-RELATED"/>
    <property type="match status" value="1"/>
</dbReference>
<dbReference type="PRINTS" id="PR00792">
    <property type="entry name" value="PEPSIN"/>
</dbReference>
<dbReference type="EMBL" id="JAKMXF010000022">
    <property type="protein sequence ID" value="KAI6660898.1"/>
    <property type="molecule type" value="Genomic_DNA"/>
</dbReference>
<evidence type="ECO:0000256" key="3">
    <source>
        <dbReference type="ARBA" id="ARBA00022729"/>
    </source>
</evidence>
<evidence type="ECO:0000256" key="5">
    <source>
        <dbReference type="ARBA" id="ARBA00022801"/>
    </source>
</evidence>
<evidence type="ECO:0000313" key="11">
    <source>
        <dbReference type="Proteomes" id="UP001165289"/>
    </source>
</evidence>
<dbReference type="Pfam" id="PF00026">
    <property type="entry name" value="Asp"/>
    <property type="match status" value="1"/>
</dbReference>
<feature type="transmembrane region" description="Helical" evidence="8">
    <location>
        <begin position="422"/>
        <end position="444"/>
    </location>
</feature>
<evidence type="ECO:0000313" key="10">
    <source>
        <dbReference type="EMBL" id="KAI6660898.1"/>
    </source>
</evidence>
<dbReference type="PANTHER" id="PTHR47965">
    <property type="entry name" value="ASPARTYL PROTEASE-RELATED"/>
    <property type="match status" value="1"/>
</dbReference>
<keyword evidence="8" id="KW-1133">Transmembrane helix</keyword>
<keyword evidence="3" id="KW-0732">Signal</keyword>
<dbReference type="GO" id="GO:0005886">
    <property type="term" value="C:plasma membrane"/>
    <property type="evidence" value="ECO:0007669"/>
    <property type="project" value="TreeGrafter"/>
</dbReference>
<dbReference type="InterPro" id="IPR033121">
    <property type="entry name" value="PEPTIDASE_A1"/>
</dbReference>
<keyword evidence="8" id="KW-0472">Membrane</keyword>
<dbReference type="GO" id="GO:0006509">
    <property type="term" value="P:membrane protein ectodomain proteolysis"/>
    <property type="evidence" value="ECO:0007669"/>
    <property type="project" value="TreeGrafter"/>
</dbReference>
<evidence type="ECO:0000256" key="4">
    <source>
        <dbReference type="ARBA" id="ARBA00022750"/>
    </source>
</evidence>
<evidence type="ECO:0000256" key="6">
    <source>
        <dbReference type="ARBA" id="ARBA00023145"/>
    </source>
</evidence>
<evidence type="ECO:0000256" key="1">
    <source>
        <dbReference type="ARBA" id="ARBA00007447"/>
    </source>
</evidence>
<keyword evidence="2 7" id="KW-0645">Protease</keyword>
<evidence type="ECO:0000256" key="2">
    <source>
        <dbReference type="ARBA" id="ARBA00022670"/>
    </source>
</evidence>
<sequence>MTTLPVACCQVYPLEGEPETGYSLSVSLGTPPQEFRVLLDSGSSNFAVAAVNFSSINNYPYFNSDLSESFRDIDIDVGVRYVEGEWSGRVGKDNFSFSIGDTHSTTVYISLMEVISDGFFKTSNGWVGILGMGYAKLAKPDSSVLPVMDSLVANGVTDDKFGLQLCGPETRPDGTLLDKGGRMSLGSGTPLLPSNSDTFIYAAITEKSFYKIILTNIKVGSEALDLPCSVFNDKFSIIDSGTTELSFNKGTFSAIIAKLKKSNRSSKLDIPDSFWSGESALGWKRGSVEEFTSFNNLEIALQVPDSQEVELSIVIPPQLYLKKVSSKSINIEKGDYCATTNCSWYKLGIKQNPIESVSGAVLGMMLFKGYTVEFDRGRGRVGFAPSACDINGLENPSEVLKIAIIPRTQTDNCQYTTDSFGFFQILICIMVVIVLIAMLVLITIGSGCLIKKYFFTPSIVSSTNARDLESMLLRTSSSDSEGPTESDDDLLN</sequence>
<dbReference type="GO" id="GO:0005802">
    <property type="term" value="C:trans-Golgi network"/>
    <property type="evidence" value="ECO:0007669"/>
    <property type="project" value="TreeGrafter"/>
</dbReference>
<dbReference type="PROSITE" id="PS51767">
    <property type="entry name" value="PEPTIDASE_A1"/>
    <property type="match status" value="1"/>
</dbReference>
<dbReference type="SUPFAM" id="SSF50630">
    <property type="entry name" value="Acid proteases"/>
    <property type="match status" value="1"/>
</dbReference>
<proteinExistence type="inferred from homology"/>
<name>A0AAV7KIN3_9METZ</name>
<evidence type="ECO:0000256" key="8">
    <source>
        <dbReference type="SAM" id="Phobius"/>
    </source>
</evidence>
<dbReference type="Gene3D" id="2.40.70.10">
    <property type="entry name" value="Acid Proteases"/>
    <property type="match status" value="2"/>
</dbReference>